<organism evidence="4">
    <name type="scientific">termite gut metagenome</name>
    <dbReference type="NCBI Taxonomy" id="433724"/>
    <lineage>
        <taxon>unclassified sequences</taxon>
        <taxon>metagenomes</taxon>
        <taxon>organismal metagenomes</taxon>
    </lineage>
</organism>
<keyword evidence="1" id="KW-0547">Nucleotide-binding</keyword>
<evidence type="ECO:0000259" key="3">
    <source>
        <dbReference type="Pfam" id="PF17757"/>
    </source>
</evidence>
<dbReference type="AlphaFoldDB" id="A0A5J4Q0D9"/>
<accession>A0A5J4Q0D9</accession>
<feature type="non-terminal residue" evidence="4">
    <location>
        <position position="1"/>
    </location>
</feature>
<dbReference type="Gene3D" id="3.30.2060.10">
    <property type="entry name" value="Penicillin-binding protein 1b domain"/>
    <property type="match status" value="1"/>
</dbReference>
<dbReference type="InterPro" id="IPR041471">
    <property type="entry name" value="UvrB_inter"/>
</dbReference>
<proteinExistence type="predicted"/>
<dbReference type="SUPFAM" id="SSF52540">
    <property type="entry name" value="P-loop containing nucleoside triphosphate hydrolases"/>
    <property type="match status" value="1"/>
</dbReference>
<keyword evidence="2" id="KW-0067">ATP-binding</keyword>
<protein>
    <recommendedName>
        <fullName evidence="3">UvrB interaction domain-containing protein</fullName>
    </recommendedName>
</protein>
<dbReference type="Pfam" id="PF17757">
    <property type="entry name" value="UvrB_inter"/>
    <property type="match status" value="1"/>
</dbReference>
<dbReference type="EMBL" id="SNRY01005643">
    <property type="protein sequence ID" value="KAA6314448.1"/>
    <property type="molecule type" value="Genomic_DNA"/>
</dbReference>
<feature type="domain" description="UvrB interaction" evidence="3">
    <location>
        <begin position="49"/>
        <end position="135"/>
    </location>
</feature>
<evidence type="ECO:0000256" key="1">
    <source>
        <dbReference type="ARBA" id="ARBA00022741"/>
    </source>
</evidence>
<evidence type="ECO:0000256" key="2">
    <source>
        <dbReference type="ARBA" id="ARBA00022840"/>
    </source>
</evidence>
<dbReference type="PANTHER" id="PTHR24029">
    <property type="entry name" value="UVRABC SYSTEM PROTEIN B"/>
    <property type="match status" value="1"/>
</dbReference>
<dbReference type="GO" id="GO:0016887">
    <property type="term" value="F:ATP hydrolysis activity"/>
    <property type="evidence" value="ECO:0007669"/>
    <property type="project" value="InterPro"/>
</dbReference>
<sequence>NIILRTKLLEALLPHNEQTAGDNRKIIVSYSHAIAEKVVSGENLQINVLQLTGGEKISIDFIRDILHEYRFAYSDFVYEPGQFSIRGSIVDIFSYSCHQPYRIDFFGDEVESIRCFDVESQLSEYMLDSIRIIPNMGWEKHHAERASFFKQFDSNTVIWSNDLSLTLHEIAQVGKIKI</sequence>
<dbReference type="GO" id="GO:0003677">
    <property type="term" value="F:DNA binding"/>
    <property type="evidence" value="ECO:0007669"/>
    <property type="project" value="InterPro"/>
</dbReference>
<dbReference type="Gene3D" id="3.40.50.11180">
    <property type="match status" value="1"/>
</dbReference>
<dbReference type="GO" id="GO:0009380">
    <property type="term" value="C:excinuclease repair complex"/>
    <property type="evidence" value="ECO:0007669"/>
    <property type="project" value="InterPro"/>
</dbReference>
<dbReference type="GO" id="GO:0006289">
    <property type="term" value="P:nucleotide-excision repair"/>
    <property type="evidence" value="ECO:0007669"/>
    <property type="project" value="InterPro"/>
</dbReference>
<comment type="caution">
    <text evidence="4">The sequence shown here is derived from an EMBL/GenBank/DDBJ whole genome shotgun (WGS) entry which is preliminary data.</text>
</comment>
<name>A0A5J4Q0D9_9ZZZZ</name>
<dbReference type="InterPro" id="IPR027417">
    <property type="entry name" value="P-loop_NTPase"/>
</dbReference>
<evidence type="ECO:0000313" key="4">
    <source>
        <dbReference type="EMBL" id="KAA6314448.1"/>
    </source>
</evidence>
<gene>
    <name evidence="4" type="ORF">EZS27_034935</name>
</gene>
<reference evidence="4" key="1">
    <citation type="submission" date="2019-03" db="EMBL/GenBank/DDBJ databases">
        <title>Single cell metagenomics reveals metabolic interactions within the superorganism composed of flagellate Streblomastix strix and complex community of Bacteroidetes bacteria on its surface.</title>
        <authorList>
            <person name="Treitli S.C."/>
            <person name="Kolisko M."/>
            <person name="Husnik F."/>
            <person name="Keeling P."/>
            <person name="Hampl V."/>
        </authorList>
    </citation>
    <scope>NUCLEOTIDE SEQUENCE</scope>
    <source>
        <strain evidence="4">STM</strain>
    </source>
</reference>
<dbReference type="InterPro" id="IPR004807">
    <property type="entry name" value="UvrB"/>
</dbReference>
<dbReference type="GO" id="GO:0005524">
    <property type="term" value="F:ATP binding"/>
    <property type="evidence" value="ECO:0007669"/>
    <property type="project" value="UniProtKB-KW"/>
</dbReference>
<dbReference type="PANTHER" id="PTHR24029:SF1">
    <property type="entry name" value="TRANSCRIPTION-REPAIR-COUPLING FACTOR"/>
    <property type="match status" value="1"/>
</dbReference>